<name>A0A3M7QKY7_BRAPC</name>
<comment type="caution">
    <text evidence="1">The sequence shown here is derived from an EMBL/GenBank/DDBJ whole genome shotgun (WGS) entry which is preliminary data.</text>
</comment>
<dbReference type="EMBL" id="REGN01005765">
    <property type="protein sequence ID" value="RNA12106.1"/>
    <property type="molecule type" value="Genomic_DNA"/>
</dbReference>
<dbReference type="Proteomes" id="UP000276133">
    <property type="component" value="Unassembled WGS sequence"/>
</dbReference>
<protein>
    <submittedName>
        <fullName evidence="1">Uncharacterized protein</fullName>
    </submittedName>
</protein>
<organism evidence="1 2">
    <name type="scientific">Brachionus plicatilis</name>
    <name type="common">Marine rotifer</name>
    <name type="synonym">Brachionus muelleri</name>
    <dbReference type="NCBI Taxonomy" id="10195"/>
    <lineage>
        <taxon>Eukaryota</taxon>
        <taxon>Metazoa</taxon>
        <taxon>Spiralia</taxon>
        <taxon>Gnathifera</taxon>
        <taxon>Rotifera</taxon>
        <taxon>Eurotatoria</taxon>
        <taxon>Monogononta</taxon>
        <taxon>Pseudotrocha</taxon>
        <taxon>Ploima</taxon>
        <taxon>Brachionidae</taxon>
        <taxon>Brachionus</taxon>
    </lineage>
</organism>
<accession>A0A3M7QKY7</accession>
<evidence type="ECO:0000313" key="2">
    <source>
        <dbReference type="Proteomes" id="UP000276133"/>
    </source>
</evidence>
<proteinExistence type="predicted"/>
<sequence length="86" mass="9914">MESNGRLELPLASFSSINDTRWNRMDNNLEHKIGRVNLLIARIHEQNEPCGNERKANADQKFGTNVVVECFPELHDQNLQHFEAVL</sequence>
<evidence type="ECO:0000313" key="1">
    <source>
        <dbReference type="EMBL" id="RNA12106.1"/>
    </source>
</evidence>
<dbReference type="AlphaFoldDB" id="A0A3M7QKY7"/>
<keyword evidence="2" id="KW-1185">Reference proteome</keyword>
<gene>
    <name evidence="1" type="ORF">BpHYR1_035684</name>
</gene>
<reference evidence="1 2" key="1">
    <citation type="journal article" date="2018" name="Sci. Rep.">
        <title>Genomic signatures of local adaptation to the degree of environmental predictability in rotifers.</title>
        <authorList>
            <person name="Franch-Gras L."/>
            <person name="Hahn C."/>
            <person name="Garcia-Roger E.M."/>
            <person name="Carmona M.J."/>
            <person name="Serra M."/>
            <person name="Gomez A."/>
        </authorList>
    </citation>
    <scope>NUCLEOTIDE SEQUENCE [LARGE SCALE GENOMIC DNA]</scope>
    <source>
        <strain evidence="1">HYR1</strain>
    </source>
</reference>